<dbReference type="EMBL" id="NEVJ01000003">
    <property type="protein sequence ID" value="OZI19233.1"/>
    <property type="molecule type" value="Genomic_DNA"/>
</dbReference>
<dbReference type="RefSeq" id="WP_094847900.1">
    <property type="nucleotide sequence ID" value="NZ_NEVJ01000003.1"/>
</dbReference>
<dbReference type="CDD" id="cd05233">
    <property type="entry name" value="SDR_c"/>
    <property type="match status" value="1"/>
</dbReference>
<keyword evidence="5" id="KW-1185">Reference proteome</keyword>
<dbReference type="NCBIfam" id="NF005753">
    <property type="entry name" value="PRK07577.1"/>
    <property type="match status" value="1"/>
</dbReference>
<dbReference type="InterPro" id="IPR057326">
    <property type="entry name" value="KR_dom"/>
</dbReference>
<feature type="domain" description="Ketoreductase" evidence="3">
    <location>
        <begin position="3"/>
        <end position="169"/>
    </location>
</feature>
<dbReference type="SMART" id="SM00822">
    <property type="entry name" value="PKS_KR"/>
    <property type="match status" value="1"/>
</dbReference>
<comment type="similarity">
    <text evidence="1">Belongs to the short-chain dehydrogenases/reductases (SDR) family.</text>
</comment>
<dbReference type="GO" id="GO:0016491">
    <property type="term" value="F:oxidoreductase activity"/>
    <property type="evidence" value="ECO:0007669"/>
    <property type="project" value="UniProtKB-KW"/>
</dbReference>
<protein>
    <submittedName>
        <fullName evidence="4">Short-chain dehydrogenase</fullName>
    </submittedName>
</protein>
<dbReference type="PANTHER" id="PTHR42879:SF2">
    <property type="entry name" value="3-OXOACYL-[ACYL-CARRIER-PROTEIN] REDUCTASE FABG"/>
    <property type="match status" value="1"/>
</dbReference>
<dbReference type="PRINTS" id="PR00080">
    <property type="entry name" value="SDRFAMILY"/>
</dbReference>
<proteinExistence type="inferred from homology"/>
<evidence type="ECO:0000259" key="3">
    <source>
        <dbReference type="SMART" id="SM00822"/>
    </source>
</evidence>
<evidence type="ECO:0000313" key="5">
    <source>
        <dbReference type="Proteomes" id="UP000216857"/>
    </source>
</evidence>
<reference evidence="4" key="1">
    <citation type="submission" date="2017-05" db="EMBL/GenBank/DDBJ databases">
        <title>Complete and WGS of Bordetella genogroups.</title>
        <authorList>
            <person name="Spilker T."/>
            <person name="Lipuma J."/>
        </authorList>
    </citation>
    <scope>NUCLEOTIDE SEQUENCE</scope>
    <source>
        <strain evidence="4">AU21707</strain>
    </source>
</reference>
<dbReference type="OrthoDB" id="8665216at2"/>
<dbReference type="InterPro" id="IPR020904">
    <property type="entry name" value="Sc_DH/Rdtase_CS"/>
</dbReference>
<dbReference type="PANTHER" id="PTHR42879">
    <property type="entry name" value="3-OXOACYL-(ACYL-CARRIER-PROTEIN) REDUCTASE"/>
    <property type="match status" value="1"/>
</dbReference>
<dbReference type="InterPro" id="IPR050259">
    <property type="entry name" value="SDR"/>
</dbReference>
<sequence>MSRTFLITGATRGIGLALTRRLVAGGHHVIGLARSAPPDFPGTFVAVDLGDDDATREVLSELSRRYVLDGVVNNVGLVRPALLADVDLAAMGEVFRVNLHPAVLTAQAALPGMRERRWGRIVNISSLTILGMPQRTAYAAAKAALVSFTRGWALELADTGITVNAVAPGPTETELFRANNPVGSEGERRYLAGVPMGRFGNPDEIAGTIAFLLSDDAGFMTGQTLHVDGGASLGRVHF</sequence>
<evidence type="ECO:0000256" key="1">
    <source>
        <dbReference type="ARBA" id="ARBA00006484"/>
    </source>
</evidence>
<accession>A0A261R4I0</accession>
<dbReference type="Gene3D" id="3.40.50.720">
    <property type="entry name" value="NAD(P)-binding Rossmann-like Domain"/>
    <property type="match status" value="1"/>
</dbReference>
<dbReference type="InterPro" id="IPR036291">
    <property type="entry name" value="NAD(P)-bd_dom_sf"/>
</dbReference>
<dbReference type="InterPro" id="IPR002347">
    <property type="entry name" value="SDR_fam"/>
</dbReference>
<gene>
    <name evidence="4" type="ORF">CAL26_16425</name>
</gene>
<dbReference type="Proteomes" id="UP000216857">
    <property type="component" value="Unassembled WGS sequence"/>
</dbReference>
<dbReference type="PROSITE" id="PS00061">
    <property type="entry name" value="ADH_SHORT"/>
    <property type="match status" value="1"/>
</dbReference>
<dbReference type="GO" id="GO:0032787">
    <property type="term" value="P:monocarboxylic acid metabolic process"/>
    <property type="evidence" value="ECO:0007669"/>
    <property type="project" value="UniProtKB-ARBA"/>
</dbReference>
<evidence type="ECO:0000256" key="2">
    <source>
        <dbReference type="ARBA" id="ARBA00023002"/>
    </source>
</evidence>
<dbReference type="PRINTS" id="PR00081">
    <property type="entry name" value="GDHRDH"/>
</dbReference>
<dbReference type="FunFam" id="3.40.50.720:FF:000173">
    <property type="entry name" value="3-oxoacyl-[acyl-carrier protein] reductase"/>
    <property type="match status" value="1"/>
</dbReference>
<name>A0A261R4I0_9BORD</name>
<comment type="caution">
    <text evidence="4">The sequence shown here is derived from an EMBL/GenBank/DDBJ whole genome shotgun (WGS) entry which is preliminary data.</text>
</comment>
<evidence type="ECO:0000313" key="4">
    <source>
        <dbReference type="EMBL" id="OZI19233.1"/>
    </source>
</evidence>
<keyword evidence="2" id="KW-0560">Oxidoreductase</keyword>
<dbReference type="SUPFAM" id="SSF51735">
    <property type="entry name" value="NAD(P)-binding Rossmann-fold domains"/>
    <property type="match status" value="1"/>
</dbReference>
<dbReference type="AlphaFoldDB" id="A0A261R4I0"/>
<dbReference type="Pfam" id="PF13561">
    <property type="entry name" value="adh_short_C2"/>
    <property type="match status" value="1"/>
</dbReference>
<organism evidence="4 5">
    <name type="scientific">Bordetella genomosp. 9</name>
    <dbReference type="NCBI Taxonomy" id="1416803"/>
    <lineage>
        <taxon>Bacteria</taxon>
        <taxon>Pseudomonadati</taxon>
        <taxon>Pseudomonadota</taxon>
        <taxon>Betaproteobacteria</taxon>
        <taxon>Burkholderiales</taxon>
        <taxon>Alcaligenaceae</taxon>
        <taxon>Bordetella</taxon>
    </lineage>
</organism>